<feature type="region of interest" description="Disordered" evidence="1">
    <location>
        <begin position="75"/>
        <end position="140"/>
    </location>
</feature>
<evidence type="ECO:0000256" key="1">
    <source>
        <dbReference type="SAM" id="MobiDB-lite"/>
    </source>
</evidence>
<organism evidence="2 3">
    <name type="scientific">Synaphobranchus kaupii</name>
    <name type="common">Kaup's arrowtooth eel</name>
    <dbReference type="NCBI Taxonomy" id="118154"/>
    <lineage>
        <taxon>Eukaryota</taxon>
        <taxon>Metazoa</taxon>
        <taxon>Chordata</taxon>
        <taxon>Craniata</taxon>
        <taxon>Vertebrata</taxon>
        <taxon>Euteleostomi</taxon>
        <taxon>Actinopterygii</taxon>
        <taxon>Neopterygii</taxon>
        <taxon>Teleostei</taxon>
        <taxon>Anguilliformes</taxon>
        <taxon>Synaphobranchidae</taxon>
        <taxon>Synaphobranchus</taxon>
    </lineage>
</organism>
<dbReference type="EMBL" id="JAINUF010000002">
    <property type="protein sequence ID" value="KAJ8374627.1"/>
    <property type="molecule type" value="Genomic_DNA"/>
</dbReference>
<comment type="caution">
    <text evidence="2">The sequence shown here is derived from an EMBL/GenBank/DDBJ whole genome shotgun (WGS) entry which is preliminary data.</text>
</comment>
<evidence type="ECO:0000313" key="3">
    <source>
        <dbReference type="Proteomes" id="UP001152622"/>
    </source>
</evidence>
<sequence>MPNKHNETKSDDCDRWWMRCSAGYGPCSRWAGVRLSPFPWVAEEMAGEALRVEASGKLTLSYRCEDRAGDEVTWKGLSGVPSASAAEGRGTEQGRGVTAHNGTDEFKGMSRVRRGDDASLCPKRPGRQTTSCVRSGSGPPTVYHVCLQDCK</sequence>
<dbReference type="AlphaFoldDB" id="A0A9Q1J9W3"/>
<proteinExistence type="predicted"/>
<feature type="compositionally biased region" description="Basic and acidic residues" evidence="1">
    <location>
        <begin position="102"/>
        <end position="117"/>
    </location>
</feature>
<keyword evidence="3" id="KW-1185">Reference proteome</keyword>
<dbReference type="Proteomes" id="UP001152622">
    <property type="component" value="Chromosome 2"/>
</dbReference>
<gene>
    <name evidence="2" type="ORF">SKAU_G00052070</name>
</gene>
<accession>A0A9Q1J9W3</accession>
<evidence type="ECO:0000313" key="2">
    <source>
        <dbReference type="EMBL" id="KAJ8374627.1"/>
    </source>
</evidence>
<protein>
    <submittedName>
        <fullName evidence="2">Uncharacterized protein</fullName>
    </submittedName>
</protein>
<reference evidence="2" key="1">
    <citation type="journal article" date="2023" name="Science">
        <title>Genome structures resolve the early diversification of teleost fishes.</title>
        <authorList>
            <person name="Parey E."/>
            <person name="Louis A."/>
            <person name="Montfort J."/>
            <person name="Bouchez O."/>
            <person name="Roques C."/>
            <person name="Iampietro C."/>
            <person name="Lluch J."/>
            <person name="Castinel A."/>
            <person name="Donnadieu C."/>
            <person name="Desvignes T."/>
            <person name="Floi Bucao C."/>
            <person name="Jouanno E."/>
            <person name="Wen M."/>
            <person name="Mejri S."/>
            <person name="Dirks R."/>
            <person name="Jansen H."/>
            <person name="Henkel C."/>
            <person name="Chen W.J."/>
            <person name="Zahm M."/>
            <person name="Cabau C."/>
            <person name="Klopp C."/>
            <person name="Thompson A.W."/>
            <person name="Robinson-Rechavi M."/>
            <person name="Braasch I."/>
            <person name="Lecointre G."/>
            <person name="Bobe J."/>
            <person name="Postlethwait J.H."/>
            <person name="Berthelot C."/>
            <person name="Roest Crollius H."/>
            <person name="Guiguen Y."/>
        </authorList>
    </citation>
    <scope>NUCLEOTIDE SEQUENCE</scope>
    <source>
        <strain evidence="2">WJC10195</strain>
    </source>
</reference>
<name>A0A9Q1J9W3_SYNKA</name>